<evidence type="ECO:0000313" key="3">
    <source>
        <dbReference type="Proteomes" id="UP000001294"/>
    </source>
</evidence>
<accession>B6QVW7</accession>
<dbReference type="HOGENOM" id="CLU_1170973_0_0_1"/>
<gene>
    <name evidence="2" type="ORF">PMAA_013430</name>
</gene>
<keyword evidence="3" id="KW-1185">Reference proteome</keyword>
<sequence length="237" mass="26476">MTSDCIYPHIEERLVPARENQDYDSECAIEHYDFTYRKWTSKQEFISLIRSLSTLDLPSAHHIEDVQDISADDLKPIFNLDQFDASNNARGNVPELRISNSSSPPDYSTDRTSWGNADDIPTRAPSAALEDLPPLVRCHDVPAMGYADDYNMGIEKSVLSNWSFSSLLNADYDEHVKDGSGAEGESLDSSLSSYKEDAVRVTESKDDEGRAFISLASSTIPSRPLHMDALHANEREL</sequence>
<name>B6QVW7_TALMQ</name>
<dbReference type="VEuPathDB" id="FungiDB:PMAA_013430"/>
<feature type="region of interest" description="Disordered" evidence="1">
    <location>
        <begin position="178"/>
        <end position="202"/>
    </location>
</feature>
<reference evidence="3" key="1">
    <citation type="journal article" date="2015" name="Genome Announc.">
        <title>Genome sequence of the AIDS-associated pathogen Penicillium marneffei (ATCC18224) and its near taxonomic relative Talaromyces stipitatus (ATCC10500).</title>
        <authorList>
            <person name="Nierman W.C."/>
            <person name="Fedorova-Abrams N.D."/>
            <person name="Andrianopoulos A."/>
        </authorList>
    </citation>
    <scope>NUCLEOTIDE SEQUENCE [LARGE SCALE GENOMIC DNA]</scope>
    <source>
        <strain evidence="3">ATCC 18224 / CBS 334.59 / QM 7333</strain>
    </source>
</reference>
<dbReference type="Proteomes" id="UP000001294">
    <property type="component" value="Unassembled WGS sequence"/>
</dbReference>
<dbReference type="EMBL" id="DS995906">
    <property type="protein sequence ID" value="EEA19080.1"/>
    <property type="molecule type" value="Genomic_DNA"/>
</dbReference>
<protein>
    <submittedName>
        <fullName evidence="2">Uncharacterized protein</fullName>
    </submittedName>
</protein>
<feature type="region of interest" description="Disordered" evidence="1">
    <location>
        <begin position="89"/>
        <end position="118"/>
    </location>
</feature>
<dbReference type="PhylomeDB" id="B6QVW7"/>
<organism evidence="2 3">
    <name type="scientific">Talaromyces marneffei (strain ATCC 18224 / CBS 334.59 / QM 7333)</name>
    <name type="common">Penicillium marneffei</name>
    <dbReference type="NCBI Taxonomy" id="441960"/>
    <lineage>
        <taxon>Eukaryota</taxon>
        <taxon>Fungi</taxon>
        <taxon>Dikarya</taxon>
        <taxon>Ascomycota</taxon>
        <taxon>Pezizomycotina</taxon>
        <taxon>Eurotiomycetes</taxon>
        <taxon>Eurotiomycetidae</taxon>
        <taxon>Eurotiales</taxon>
        <taxon>Trichocomaceae</taxon>
        <taxon>Talaromyces</taxon>
        <taxon>Talaromyces sect. Talaromyces</taxon>
    </lineage>
</organism>
<dbReference type="AlphaFoldDB" id="B6QVW7"/>
<evidence type="ECO:0000313" key="2">
    <source>
        <dbReference type="EMBL" id="EEA19080.1"/>
    </source>
</evidence>
<proteinExistence type="predicted"/>
<dbReference type="OrthoDB" id="4524826at2759"/>
<evidence type="ECO:0000256" key="1">
    <source>
        <dbReference type="SAM" id="MobiDB-lite"/>
    </source>
</evidence>
<feature type="compositionally biased region" description="Polar residues" evidence="1">
    <location>
        <begin position="98"/>
        <end position="115"/>
    </location>
</feature>